<keyword evidence="3" id="KW-0489">Methyltransferase</keyword>
<accession>A0ABW5JWV4</accession>
<dbReference type="EMBL" id="JBHULM010000001">
    <property type="protein sequence ID" value="MFD2540991.1"/>
    <property type="molecule type" value="Genomic_DNA"/>
</dbReference>
<organism evidence="3 4">
    <name type="scientific">Lacinutrix gracilariae</name>
    <dbReference type="NCBI Taxonomy" id="1747198"/>
    <lineage>
        <taxon>Bacteria</taxon>
        <taxon>Pseudomonadati</taxon>
        <taxon>Bacteroidota</taxon>
        <taxon>Flavobacteriia</taxon>
        <taxon>Flavobacteriales</taxon>
        <taxon>Flavobacteriaceae</taxon>
        <taxon>Lacinutrix</taxon>
    </lineage>
</organism>
<proteinExistence type="predicted"/>
<comment type="caution">
    <text evidence="3">The sequence shown here is derived from an EMBL/GenBank/DDBJ whole genome shotgun (WGS) entry which is preliminary data.</text>
</comment>
<dbReference type="InterPro" id="IPR041698">
    <property type="entry name" value="Methyltransf_25"/>
</dbReference>
<evidence type="ECO:0000259" key="2">
    <source>
        <dbReference type="Pfam" id="PF13649"/>
    </source>
</evidence>
<dbReference type="EC" id="2.1.1.222" evidence="3"/>
<dbReference type="GO" id="GO:0032259">
    <property type="term" value="P:methylation"/>
    <property type="evidence" value="ECO:0007669"/>
    <property type="project" value="UniProtKB-KW"/>
</dbReference>
<dbReference type="GO" id="GO:0061542">
    <property type="term" value="F:3-demethylubiquinol 3-O-methyltransferase activity"/>
    <property type="evidence" value="ECO:0007669"/>
    <property type="project" value="UniProtKB-EC"/>
</dbReference>
<name>A0ABW5JWV4_9FLAO</name>
<protein>
    <submittedName>
        <fullName evidence="3">Class I SAM-dependent methyltransferase</fullName>
        <ecNumber evidence="3">2.1.1.222</ecNumber>
        <ecNumber evidence="3">2.1.1.64</ecNumber>
    </submittedName>
</protein>
<evidence type="ECO:0000313" key="4">
    <source>
        <dbReference type="Proteomes" id="UP001597467"/>
    </source>
</evidence>
<dbReference type="RefSeq" id="WP_379900224.1">
    <property type="nucleotide sequence ID" value="NZ_JBHULM010000001.1"/>
</dbReference>
<dbReference type="Pfam" id="PF13649">
    <property type="entry name" value="Methyltransf_25"/>
    <property type="match status" value="1"/>
</dbReference>
<dbReference type="GO" id="GO:0102208">
    <property type="term" value="F:2-polyprenyl-6-hydroxyphenol methylase activity"/>
    <property type="evidence" value="ECO:0007669"/>
    <property type="project" value="UniProtKB-EC"/>
</dbReference>
<evidence type="ECO:0000313" key="3">
    <source>
        <dbReference type="EMBL" id="MFD2540991.1"/>
    </source>
</evidence>
<dbReference type="CDD" id="cd02440">
    <property type="entry name" value="AdoMet_MTases"/>
    <property type="match status" value="1"/>
</dbReference>
<dbReference type="SUPFAM" id="SSF53335">
    <property type="entry name" value="S-adenosyl-L-methionine-dependent methyltransferases"/>
    <property type="match status" value="1"/>
</dbReference>
<sequence length="243" mass="28207">MIKSEKEWFASWFDSPFYHILYKDRDYTEAQHFMDNLTNYLNIPEGGNILDLACGKGRHSIYLNTLGYNVTGIDLSQNSIAHAKQFENDTLHFNVHDMSTPYNAKFDAVFNLFTSFGYFDKEEDNLNTIKAIKTEINQSGFAVIDFMNSEYVIDNLVAEDVKIVDGIAFTQKRRVEDGYIIKDITFTADNKDYSFQERVRGFTLADFEALFNKAGVYLLDIFGNYKLQKFHAKQSERLIMIFK</sequence>
<evidence type="ECO:0000256" key="1">
    <source>
        <dbReference type="ARBA" id="ARBA00022679"/>
    </source>
</evidence>
<dbReference type="EC" id="2.1.1.64" evidence="3"/>
<keyword evidence="1 3" id="KW-0808">Transferase</keyword>
<reference evidence="4" key="1">
    <citation type="journal article" date="2019" name="Int. J. Syst. Evol. Microbiol.">
        <title>The Global Catalogue of Microorganisms (GCM) 10K type strain sequencing project: providing services to taxonomists for standard genome sequencing and annotation.</title>
        <authorList>
            <consortium name="The Broad Institute Genomics Platform"/>
            <consortium name="The Broad Institute Genome Sequencing Center for Infectious Disease"/>
            <person name="Wu L."/>
            <person name="Ma J."/>
        </authorList>
    </citation>
    <scope>NUCLEOTIDE SEQUENCE [LARGE SCALE GENOMIC DNA]</scope>
    <source>
        <strain evidence="4">KCTC 42808</strain>
    </source>
</reference>
<gene>
    <name evidence="3" type="ORF">ACFSSB_01555</name>
</gene>
<keyword evidence="4" id="KW-1185">Reference proteome</keyword>
<dbReference type="Proteomes" id="UP001597467">
    <property type="component" value="Unassembled WGS sequence"/>
</dbReference>
<feature type="domain" description="Methyltransferase" evidence="2">
    <location>
        <begin position="49"/>
        <end position="123"/>
    </location>
</feature>
<dbReference type="PANTHER" id="PTHR43861">
    <property type="entry name" value="TRANS-ACONITATE 2-METHYLTRANSFERASE-RELATED"/>
    <property type="match status" value="1"/>
</dbReference>
<dbReference type="InterPro" id="IPR029063">
    <property type="entry name" value="SAM-dependent_MTases_sf"/>
</dbReference>
<dbReference type="Gene3D" id="2.20.25.110">
    <property type="entry name" value="S-adenosyl-L-methionine-dependent methyltransferases"/>
    <property type="match status" value="1"/>
</dbReference>
<dbReference type="Gene3D" id="3.40.50.150">
    <property type="entry name" value="Vaccinia Virus protein VP39"/>
    <property type="match status" value="1"/>
</dbReference>